<evidence type="ECO:0000256" key="1">
    <source>
        <dbReference type="ARBA" id="ARBA00004370"/>
    </source>
</evidence>
<name>A0A174HU83_9FIRM</name>
<evidence type="ECO:0000256" key="5">
    <source>
        <dbReference type="SAM" id="Phobius"/>
    </source>
</evidence>
<dbReference type="PANTHER" id="PTHR34220:SF7">
    <property type="entry name" value="SENSOR HISTIDINE KINASE YPDA"/>
    <property type="match status" value="1"/>
</dbReference>
<dbReference type="Pfam" id="PF02518">
    <property type="entry name" value="HATPase_c"/>
    <property type="match status" value="1"/>
</dbReference>
<evidence type="ECO:0000313" key="7">
    <source>
        <dbReference type="EMBL" id="CUO78512.1"/>
    </source>
</evidence>
<dbReference type="SMART" id="SM00387">
    <property type="entry name" value="HATPase_c"/>
    <property type="match status" value="1"/>
</dbReference>
<reference evidence="7 8" key="1">
    <citation type="submission" date="2015-09" db="EMBL/GenBank/DDBJ databases">
        <authorList>
            <consortium name="Pathogen Informatics"/>
        </authorList>
    </citation>
    <scope>NUCLEOTIDE SEQUENCE [LARGE SCALE GENOMIC DNA]</scope>
    <source>
        <strain evidence="7 8">2789STDY5834876</strain>
    </source>
</reference>
<keyword evidence="2" id="KW-0597">Phosphoprotein</keyword>
<keyword evidence="5" id="KW-1133">Transmembrane helix</keyword>
<keyword evidence="4 7" id="KW-0418">Kinase</keyword>
<dbReference type="InterPro" id="IPR010559">
    <property type="entry name" value="Sig_transdc_His_kin_internal"/>
</dbReference>
<dbReference type="Gene3D" id="6.10.340.10">
    <property type="match status" value="1"/>
</dbReference>
<feature type="transmembrane region" description="Helical" evidence="5">
    <location>
        <begin position="12"/>
        <end position="31"/>
    </location>
</feature>
<dbReference type="SMART" id="SM00304">
    <property type="entry name" value="HAMP"/>
    <property type="match status" value="1"/>
</dbReference>
<dbReference type="Pfam" id="PF00672">
    <property type="entry name" value="HAMP"/>
    <property type="match status" value="1"/>
</dbReference>
<dbReference type="SUPFAM" id="SSF158472">
    <property type="entry name" value="HAMP domain-like"/>
    <property type="match status" value="1"/>
</dbReference>
<evidence type="ECO:0000313" key="8">
    <source>
        <dbReference type="Proteomes" id="UP000095544"/>
    </source>
</evidence>
<keyword evidence="3 7" id="KW-0808">Transferase</keyword>
<dbReference type="GO" id="GO:0000155">
    <property type="term" value="F:phosphorelay sensor kinase activity"/>
    <property type="evidence" value="ECO:0007669"/>
    <property type="project" value="InterPro"/>
</dbReference>
<dbReference type="InterPro" id="IPR036890">
    <property type="entry name" value="HATPase_C_sf"/>
</dbReference>
<evidence type="ECO:0000256" key="3">
    <source>
        <dbReference type="ARBA" id="ARBA00022679"/>
    </source>
</evidence>
<dbReference type="InterPro" id="IPR003594">
    <property type="entry name" value="HATPase_dom"/>
</dbReference>
<dbReference type="RefSeq" id="WP_055154301.1">
    <property type="nucleotide sequence ID" value="NZ_CYZU01000034.1"/>
</dbReference>
<dbReference type="InterPro" id="IPR003660">
    <property type="entry name" value="HAMP_dom"/>
</dbReference>
<dbReference type="STRING" id="39482.ERS852491_03299"/>
<proteinExistence type="predicted"/>
<feature type="transmembrane region" description="Helical" evidence="5">
    <location>
        <begin position="285"/>
        <end position="305"/>
    </location>
</feature>
<dbReference type="OrthoDB" id="9809348at2"/>
<dbReference type="GO" id="GO:0016020">
    <property type="term" value="C:membrane"/>
    <property type="evidence" value="ECO:0007669"/>
    <property type="project" value="UniProtKB-SubCell"/>
</dbReference>
<dbReference type="SUPFAM" id="SSF55874">
    <property type="entry name" value="ATPase domain of HSP90 chaperone/DNA topoisomerase II/histidine kinase"/>
    <property type="match status" value="1"/>
</dbReference>
<dbReference type="CDD" id="cd06225">
    <property type="entry name" value="HAMP"/>
    <property type="match status" value="1"/>
</dbReference>
<dbReference type="Pfam" id="PF06580">
    <property type="entry name" value="His_kinase"/>
    <property type="match status" value="1"/>
</dbReference>
<protein>
    <submittedName>
        <fullName evidence="7">Probable sensor-like histidine kinase YehU</fullName>
        <ecNumber evidence="7">2.7.13.3</ecNumber>
    </submittedName>
</protein>
<evidence type="ECO:0000256" key="4">
    <source>
        <dbReference type="ARBA" id="ARBA00022777"/>
    </source>
</evidence>
<keyword evidence="5" id="KW-0812">Transmembrane</keyword>
<evidence type="ECO:0000256" key="2">
    <source>
        <dbReference type="ARBA" id="ARBA00022553"/>
    </source>
</evidence>
<accession>A0A174HU83</accession>
<dbReference type="PROSITE" id="PS50885">
    <property type="entry name" value="HAMP"/>
    <property type="match status" value="1"/>
</dbReference>
<dbReference type="InterPro" id="IPR050640">
    <property type="entry name" value="Bact_2-comp_sensor_kinase"/>
</dbReference>
<dbReference type="EC" id="2.7.13.3" evidence="7"/>
<sequence>MRLRYTLKFKLIVSVLLIMSVTYGISSFVIYHNVFGTMEEQIILDEQQKLEQTSHQLEYVQESVEGVAKQIVILSELQNLIKESRTKDSFAALVSHDKVRRLISSYTNMQPYLSSVIVITPDGKTFSSNQYESAFQPEEEAWYQEFKAHNVQSGFTTLHSYLSSQAGWQSDVISYVMTFKDIQNGRDIMGDLIIHVDFKELIAKAELDDNLLKGYALYDRWGNKILGSGKLTLPYEAIAENENGKYRLDNGNVILCNRSFSDGWIMVSEVYSDQIGNKLSTMQKLFLMTFAAAITLLVVLIYYFINRITRPVGQLHAAAEKVRTGDFDVEVDIHTNDELEILGDSFNSMVQDLQNLLEESVEHEKNIREMEINRLMLQINPHFIYNTLNSIVYMAQMKGDNDIVKFANAFISLLQDTLRVEKDSIYISMRQEVKNIRNYLTIQEYRYPDRFQTDYQIDEDVLDCEVPNVLIQPIVENAIFHGLAGKIKPGRLCIQARREEECLVIRVVDDGIGMSRDKVEELLASDEEIKGKMRTIGVANVSRRIAEIYGDGYGLQIVSEEGVGTRVTVTIPYRRYQKTDEDRLERAENEQPVEVGKD</sequence>
<dbReference type="EMBL" id="CYZU01000034">
    <property type="protein sequence ID" value="CUO78512.1"/>
    <property type="molecule type" value="Genomic_DNA"/>
</dbReference>
<dbReference type="Proteomes" id="UP000095544">
    <property type="component" value="Unassembled WGS sequence"/>
</dbReference>
<feature type="domain" description="HAMP" evidence="6">
    <location>
        <begin position="306"/>
        <end position="358"/>
    </location>
</feature>
<comment type="subcellular location">
    <subcellularLocation>
        <location evidence="1">Membrane</location>
    </subcellularLocation>
</comment>
<dbReference type="Gene3D" id="3.30.565.10">
    <property type="entry name" value="Histidine kinase-like ATPase, C-terminal domain"/>
    <property type="match status" value="1"/>
</dbReference>
<dbReference type="PANTHER" id="PTHR34220">
    <property type="entry name" value="SENSOR HISTIDINE KINASE YPDA"/>
    <property type="match status" value="1"/>
</dbReference>
<dbReference type="AlphaFoldDB" id="A0A174HU83"/>
<evidence type="ECO:0000259" key="6">
    <source>
        <dbReference type="PROSITE" id="PS50885"/>
    </source>
</evidence>
<organism evidence="7 8">
    <name type="scientific">Faecalicatena contorta</name>
    <dbReference type="NCBI Taxonomy" id="39482"/>
    <lineage>
        <taxon>Bacteria</taxon>
        <taxon>Bacillati</taxon>
        <taxon>Bacillota</taxon>
        <taxon>Clostridia</taxon>
        <taxon>Lachnospirales</taxon>
        <taxon>Lachnospiraceae</taxon>
        <taxon>Faecalicatena</taxon>
    </lineage>
</organism>
<keyword evidence="5" id="KW-0472">Membrane</keyword>
<gene>
    <name evidence="7" type="primary">yehU_16</name>
    <name evidence="7" type="ORF">ERS852491_03299</name>
</gene>